<sequence length="235" mass="27861">MSSIDRERRIIYRYGENSDYRSNFVVAAPDENNIEYSRKGGCFVSICRGISIAVLIFIFIFFMSFTIFFSTKYAYEHKPNITLEDFLNHRAYLIDKRSRIPKHVIPKHYRLFIHPVFNETDNPFTYSGVVWITVTSKKHNNKRIELNVKNLNIKLEDVTVLKSIRLTNLDFDEDLDWDLSEEDLLPRFRMKRQVSDAKETFTVEEPIESSENETVNDLPTVEYYHHPVFPPDDFK</sequence>
<dbReference type="EnsemblMetazoa" id="AAEL012103-RC">
    <property type="protein sequence ID" value="AAEL012103-PC"/>
    <property type="gene ID" value="AAEL012103"/>
</dbReference>
<organism evidence="1 2">
    <name type="scientific">Aedes aegypti</name>
    <name type="common">Yellowfever mosquito</name>
    <name type="synonym">Culex aegypti</name>
    <dbReference type="NCBI Taxonomy" id="7159"/>
    <lineage>
        <taxon>Eukaryota</taxon>
        <taxon>Metazoa</taxon>
        <taxon>Ecdysozoa</taxon>
        <taxon>Arthropoda</taxon>
        <taxon>Hexapoda</taxon>
        <taxon>Insecta</taxon>
        <taxon>Pterygota</taxon>
        <taxon>Neoptera</taxon>
        <taxon>Endopterygota</taxon>
        <taxon>Diptera</taxon>
        <taxon>Nematocera</taxon>
        <taxon>Culicoidea</taxon>
        <taxon>Culicidae</taxon>
        <taxon>Culicinae</taxon>
        <taxon>Aedini</taxon>
        <taxon>Aedes</taxon>
        <taxon>Stegomyia</taxon>
    </lineage>
</organism>
<evidence type="ECO:0000313" key="1">
    <source>
        <dbReference type="EnsemblMetazoa" id="AAEL012103-PC"/>
    </source>
</evidence>
<reference evidence="1 2" key="1">
    <citation type="submission" date="2017-06" db="EMBL/GenBank/DDBJ databases">
        <title>Aedes aegypti genome working group (AGWG) sequencing and assembly.</title>
        <authorList>
            <consortium name="Aedes aegypti Genome Working Group (AGWG)"/>
            <person name="Matthews B.J."/>
        </authorList>
    </citation>
    <scope>NUCLEOTIDE SEQUENCE [LARGE SCALE GENOMIC DNA]</scope>
    <source>
        <strain evidence="1 2">LVP_AGWG</strain>
    </source>
</reference>
<dbReference type="OrthoDB" id="8182982at2759"/>
<reference evidence="1" key="2">
    <citation type="submission" date="2020-05" db="UniProtKB">
        <authorList>
            <consortium name="EnsemblMetazoa"/>
        </authorList>
    </citation>
    <scope>IDENTIFICATION</scope>
    <source>
        <strain evidence="1">LVP_AGWG</strain>
    </source>
</reference>
<name>A0A6I8TLU5_AEDAE</name>
<dbReference type="AlphaFoldDB" id="A0A6I8TLU5"/>
<dbReference type="InterPro" id="IPR042097">
    <property type="entry name" value="Aminopeptidase_N-like_N_sf"/>
</dbReference>
<dbReference type="Proteomes" id="UP000008820">
    <property type="component" value="Chromosome 1"/>
</dbReference>
<proteinExistence type="predicted"/>
<gene>
    <name evidence="1" type="primary">5575832</name>
</gene>
<keyword evidence="2" id="KW-1185">Reference proteome</keyword>
<accession>A0A6I8TLU5</accession>
<dbReference type="Gene3D" id="2.60.40.1730">
    <property type="entry name" value="tricorn interacting facor f3 domain"/>
    <property type="match status" value="1"/>
</dbReference>
<dbReference type="SUPFAM" id="SSF63737">
    <property type="entry name" value="Leukotriene A4 hydrolase N-terminal domain"/>
    <property type="match status" value="1"/>
</dbReference>
<protein>
    <submittedName>
        <fullName evidence="1">Uncharacterized protein</fullName>
    </submittedName>
</protein>
<evidence type="ECO:0000313" key="2">
    <source>
        <dbReference type="Proteomes" id="UP000008820"/>
    </source>
</evidence>